<organism evidence="2 3">
    <name type="scientific">Saccharopolyspora hirsuta</name>
    <dbReference type="NCBI Taxonomy" id="1837"/>
    <lineage>
        <taxon>Bacteria</taxon>
        <taxon>Bacillati</taxon>
        <taxon>Actinomycetota</taxon>
        <taxon>Actinomycetes</taxon>
        <taxon>Pseudonocardiales</taxon>
        <taxon>Pseudonocardiaceae</taxon>
        <taxon>Saccharopolyspora</taxon>
    </lineage>
</organism>
<sequence length="270" mass="28092">MRRIATALSAAALAATLGACSQGGSPTGSDNAGDNSGSAITDISSLVNAAKTNMDEKKTVTVTFEGTGPIAQLYTSMKCQVDAAAEAMGCSGGPTEMVVSKDGIFMKSPEMAQLAGGDPSKPWLKMPANEEVAQQFGELGKISDFEAMLPPGSTITSSAEEQVNGKDATRYEVTTNLQEAAGAATTDAQKAGFKVMLDSGVTEIKQTVWVDSDKLPLQVKMTTPALKVQGQEIPETTLTVHYSDWGKPVNITTPPADQVQEMPSLPGMPG</sequence>
<keyword evidence="1" id="KW-0732">Signal</keyword>
<dbReference type="InterPro" id="IPR029046">
    <property type="entry name" value="LolA/LolB/LppX"/>
</dbReference>
<dbReference type="PROSITE" id="PS51257">
    <property type="entry name" value="PROKAR_LIPOPROTEIN"/>
    <property type="match status" value="1"/>
</dbReference>
<name>A0A5M7BXQ1_SACHI</name>
<feature type="chain" id="PRO_5024391266" description="LppX_LprAFG lipoprotein" evidence="1">
    <location>
        <begin position="22"/>
        <end position="270"/>
    </location>
</feature>
<dbReference type="Proteomes" id="UP000323946">
    <property type="component" value="Unassembled WGS sequence"/>
</dbReference>
<comment type="caution">
    <text evidence="2">The sequence shown here is derived from an EMBL/GenBank/DDBJ whole genome shotgun (WGS) entry which is preliminary data.</text>
</comment>
<dbReference type="OrthoDB" id="3427828at2"/>
<feature type="signal peptide" evidence="1">
    <location>
        <begin position="1"/>
        <end position="21"/>
    </location>
</feature>
<proteinExistence type="predicted"/>
<accession>A0A5M7BXQ1</accession>
<gene>
    <name evidence="2" type="ORF">F1721_18105</name>
</gene>
<dbReference type="SUPFAM" id="SSF89392">
    <property type="entry name" value="Prokaryotic lipoproteins and lipoprotein localization factors"/>
    <property type="match status" value="1"/>
</dbReference>
<dbReference type="Gene3D" id="2.50.20.20">
    <property type="match status" value="1"/>
</dbReference>
<evidence type="ECO:0000256" key="1">
    <source>
        <dbReference type="SAM" id="SignalP"/>
    </source>
</evidence>
<protein>
    <recommendedName>
        <fullName evidence="4">LppX_LprAFG lipoprotein</fullName>
    </recommendedName>
</protein>
<evidence type="ECO:0000313" key="2">
    <source>
        <dbReference type="EMBL" id="KAA5832878.1"/>
    </source>
</evidence>
<dbReference type="RefSeq" id="WP_150067862.1">
    <property type="nucleotide sequence ID" value="NZ_JBEPDJ010000006.1"/>
</dbReference>
<keyword evidence="3" id="KW-1185">Reference proteome</keyword>
<evidence type="ECO:0000313" key="3">
    <source>
        <dbReference type="Proteomes" id="UP000323946"/>
    </source>
</evidence>
<dbReference type="EMBL" id="VWPH01000007">
    <property type="protein sequence ID" value="KAA5832878.1"/>
    <property type="molecule type" value="Genomic_DNA"/>
</dbReference>
<evidence type="ECO:0008006" key="4">
    <source>
        <dbReference type="Google" id="ProtNLM"/>
    </source>
</evidence>
<dbReference type="AlphaFoldDB" id="A0A5M7BXQ1"/>
<dbReference type="SMR" id="A0A5M7BXQ1"/>
<reference evidence="2 3" key="1">
    <citation type="submission" date="2019-09" db="EMBL/GenBank/DDBJ databases">
        <title>Draft genome sequence of the thermophilic Saccharopolyspora hirsuta VKM Ac-666T.</title>
        <authorList>
            <person name="Lobastova T.G."/>
            <person name="Fokina V."/>
            <person name="Bragin E.Y."/>
            <person name="Shtratnikova V.Y."/>
            <person name="Starodumova I.P."/>
            <person name="Tarlachkov S.V."/>
            <person name="Donova M.V."/>
        </authorList>
    </citation>
    <scope>NUCLEOTIDE SEQUENCE [LARGE SCALE GENOMIC DNA]</scope>
    <source>
        <strain evidence="2 3">VKM Ac-666</strain>
    </source>
</reference>